<organism evidence="2 3">
    <name type="scientific">Aspergillus kawachii</name>
    <name type="common">White koji mold</name>
    <name type="synonym">Aspergillus awamori var. kawachi</name>
    <dbReference type="NCBI Taxonomy" id="1069201"/>
    <lineage>
        <taxon>Eukaryota</taxon>
        <taxon>Fungi</taxon>
        <taxon>Dikarya</taxon>
        <taxon>Ascomycota</taxon>
        <taxon>Pezizomycotina</taxon>
        <taxon>Eurotiomycetes</taxon>
        <taxon>Eurotiomycetidae</taxon>
        <taxon>Eurotiales</taxon>
        <taxon>Aspergillaceae</taxon>
        <taxon>Aspergillus</taxon>
        <taxon>Aspergillus subgen. Circumdati</taxon>
    </lineage>
</organism>
<dbReference type="EMBL" id="BCWF01000010">
    <property type="protein sequence ID" value="GAT21376.1"/>
    <property type="molecule type" value="Genomic_DNA"/>
</dbReference>
<reference evidence="3" key="2">
    <citation type="submission" date="2016-02" db="EMBL/GenBank/DDBJ databases">
        <title>Genome sequencing of Aspergillus luchuensis NBRC 4314.</title>
        <authorList>
            <person name="Yamada O."/>
        </authorList>
    </citation>
    <scope>NUCLEOTIDE SEQUENCE [LARGE SCALE GENOMIC DNA]</scope>
    <source>
        <strain evidence="3">RIB 2604</strain>
    </source>
</reference>
<gene>
    <name evidence="2" type="ORF">RIB2604_01002650</name>
</gene>
<comment type="caution">
    <text evidence="2">The sequence shown here is derived from an EMBL/GenBank/DDBJ whole genome shotgun (WGS) entry which is preliminary data.</text>
</comment>
<proteinExistence type="predicted"/>
<feature type="region of interest" description="Disordered" evidence="1">
    <location>
        <begin position="67"/>
        <end position="99"/>
    </location>
</feature>
<reference evidence="2 3" key="1">
    <citation type="journal article" date="2016" name="DNA Res.">
        <title>Genome sequence of Aspergillus luchuensis NBRC 4314.</title>
        <authorList>
            <person name="Yamada O."/>
            <person name="Machida M."/>
            <person name="Hosoyama A."/>
            <person name="Goto M."/>
            <person name="Takahashi T."/>
            <person name="Futagami T."/>
            <person name="Yamagata Y."/>
            <person name="Takeuchi M."/>
            <person name="Kobayashi T."/>
            <person name="Koike H."/>
            <person name="Abe K."/>
            <person name="Asai K."/>
            <person name="Arita M."/>
            <person name="Fujita N."/>
            <person name="Fukuda K."/>
            <person name="Higa K."/>
            <person name="Horikawa H."/>
            <person name="Ishikawa T."/>
            <person name="Jinno K."/>
            <person name="Kato Y."/>
            <person name="Kirimura K."/>
            <person name="Mizutani O."/>
            <person name="Nakasone K."/>
            <person name="Sano M."/>
            <person name="Shiraishi Y."/>
            <person name="Tsukahara M."/>
            <person name="Gomi K."/>
        </authorList>
    </citation>
    <scope>NUCLEOTIDE SEQUENCE [LARGE SCALE GENOMIC DNA]</scope>
    <source>
        <strain evidence="2 3">RIB 2604</strain>
    </source>
</reference>
<dbReference type="AlphaFoldDB" id="A0A146F5P3"/>
<evidence type="ECO:0000313" key="3">
    <source>
        <dbReference type="Proteomes" id="UP000075230"/>
    </source>
</evidence>
<dbReference type="Proteomes" id="UP000075230">
    <property type="component" value="Unassembled WGS sequence"/>
</dbReference>
<name>A0A146F5P3_ASPKA</name>
<feature type="compositionally biased region" description="Polar residues" evidence="1">
    <location>
        <begin position="89"/>
        <end position="99"/>
    </location>
</feature>
<protein>
    <submittedName>
        <fullName evidence="2">Integral membrane protein PTH11-like</fullName>
    </submittedName>
</protein>
<evidence type="ECO:0000313" key="2">
    <source>
        <dbReference type="EMBL" id="GAT21376.1"/>
    </source>
</evidence>
<evidence type="ECO:0000256" key="1">
    <source>
        <dbReference type="SAM" id="MobiDB-lite"/>
    </source>
</evidence>
<sequence length="99" mass="10743">MSTRQKLQFVASNIANRYAVVTTAFTWGTIEPNASIISACLPLYGNLFGSGKKLGFYIRSLFSRLASRSGGTGDQSGDKTARGYIPVNINGNPSHQRRD</sequence>
<accession>A0A146F5P3</accession>